<proteinExistence type="predicted"/>
<feature type="region of interest" description="Disordered" evidence="1">
    <location>
        <begin position="286"/>
        <end position="314"/>
    </location>
</feature>
<protein>
    <recommendedName>
        <fullName evidence="3">DUF3533 domain-containing protein</fullName>
    </recommendedName>
</protein>
<comment type="caution">
    <text evidence="4">The sequence shown here is derived from an EMBL/GenBank/DDBJ whole genome shotgun (WGS) entry which is preliminary data.</text>
</comment>
<feature type="domain" description="DUF3533" evidence="3">
    <location>
        <begin position="8"/>
        <end position="217"/>
    </location>
</feature>
<reference evidence="4" key="1">
    <citation type="submission" date="2021-04" db="EMBL/GenBank/DDBJ databases">
        <title>First draft genome resource for Brassicaceae pathogens Fusarium oxysporum f. sp. raphani and Fusarium oxysporum f. sp. rapae.</title>
        <authorList>
            <person name="Asai S."/>
        </authorList>
    </citation>
    <scope>NUCLEOTIDE SEQUENCE</scope>
    <source>
        <strain evidence="4">Tf1262</strain>
    </source>
</reference>
<name>A0A8J5PSN4_FUSOX</name>
<dbReference type="EMBL" id="JAELUR010000012">
    <property type="protein sequence ID" value="KAG7425070.1"/>
    <property type="molecule type" value="Genomic_DNA"/>
</dbReference>
<sequence length="314" mass="35265">MYALTSPDALKSANLTNPASASTLFNPFQASAWDIMPTEQGGRVLLNSVSMVMAIIMQFFFQMGFNGITGEAKVLQSQSKRDVYILRLTVGKIYTCVSALCMTAYLWAFRENWGVDAGQFFETWILLWLYMDINYLIVDTVLMTVIPMSFFSFFVLTSVIINIAATIYPFELTPGFFHWAWALPAHSVWLLLVHIWSGCSGNLGITLPILFTWWIVGHAGSAWSVRKRCLVAEAEAKAQANQNDKFERQSTVQSQQVALERMATQSSRQDANDQNYDLEASRLGQSLRNGDDSRTIINGGMPSQECDNIKDRTT</sequence>
<evidence type="ECO:0000256" key="1">
    <source>
        <dbReference type="SAM" id="MobiDB-lite"/>
    </source>
</evidence>
<dbReference type="Proteomes" id="UP000693942">
    <property type="component" value="Unassembled WGS sequence"/>
</dbReference>
<dbReference type="InterPro" id="IPR022703">
    <property type="entry name" value="DUF3533"/>
</dbReference>
<accession>A0A8J5PSN4</accession>
<feature type="transmembrane region" description="Helical" evidence="2">
    <location>
        <begin position="120"/>
        <end position="138"/>
    </location>
</feature>
<dbReference type="PANTHER" id="PTHR34814">
    <property type="entry name" value="NITROSOGUANIDINE RESISTANCE PROTEIN SNG1"/>
    <property type="match status" value="1"/>
</dbReference>
<evidence type="ECO:0000313" key="4">
    <source>
        <dbReference type="EMBL" id="KAG7425070.1"/>
    </source>
</evidence>
<dbReference type="AlphaFoldDB" id="A0A8J5PSN4"/>
<dbReference type="PANTHER" id="PTHR34814:SF2">
    <property type="entry name" value="DUF3533 DOMAIN-CONTAINING PROTEIN"/>
    <property type="match status" value="1"/>
</dbReference>
<dbReference type="Pfam" id="PF12051">
    <property type="entry name" value="DUF3533"/>
    <property type="match status" value="1"/>
</dbReference>
<organism evidence="4 5">
    <name type="scientific">Fusarium oxysporum f. sp. raphani</name>
    <dbReference type="NCBI Taxonomy" id="96318"/>
    <lineage>
        <taxon>Eukaryota</taxon>
        <taxon>Fungi</taxon>
        <taxon>Dikarya</taxon>
        <taxon>Ascomycota</taxon>
        <taxon>Pezizomycotina</taxon>
        <taxon>Sordariomycetes</taxon>
        <taxon>Hypocreomycetidae</taxon>
        <taxon>Hypocreales</taxon>
        <taxon>Nectriaceae</taxon>
        <taxon>Fusarium</taxon>
        <taxon>Fusarium oxysporum species complex</taxon>
    </lineage>
</organism>
<keyword evidence="2" id="KW-0812">Transmembrane</keyword>
<feature type="transmembrane region" description="Helical" evidence="2">
    <location>
        <begin position="84"/>
        <end position="108"/>
    </location>
</feature>
<keyword evidence="2" id="KW-1133">Transmembrane helix</keyword>
<dbReference type="InterPro" id="IPR053001">
    <property type="entry name" value="MNNG_permease-like"/>
</dbReference>
<feature type="transmembrane region" description="Helical" evidence="2">
    <location>
        <begin position="150"/>
        <end position="170"/>
    </location>
</feature>
<feature type="transmembrane region" description="Helical" evidence="2">
    <location>
        <begin position="203"/>
        <end position="223"/>
    </location>
</feature>
<keyword evidence="2" id="KW-0472">Membrane</keyword>
<feature type="transmembrane region" description="Helical" evidence="2">
    <location>
        <begin position="176"/>
        <end position="196"/>
    </location>
</feature>
<evidence type="ECO:0000259" key="3">
    <source>
        <dbReference type="Pfam" id="PF12051"/>
    </source>
</evidence>
<dbReference type="GO" id="GO:0016020">
    <property type="term" value="C:membrane"/>
    <property type="evidence" value="ECO:0007669"/>
    <property type="project" value="TreeGrafter"/>
</dbReference>
<feature type="transmembrane region" description="Helical" evidence="2">
    <location>
        <begin position="44"/>
        <end position="63"/>
    </location>
</feature>
<evidence type="ECO:0000313" key="5">
    <source>
        <dbReference type="Proteomes" id="UP000693942"/>
    </source>
</evidence>
<evidence type="ECO:0000256" key="2">
    <source>
        <dbReference type="SAM" id="Phobius"/>
    </source>
</evidence>
<gene>
    <name evidence="4" type="ORF">Forpi1262_v014228</name>
</gene>